<evidence type="ECO:0000256" key="2">
    <source>
        <dbReference type="ARBA" id="ARBA00022801"/>
    </source>
</evidence>
<dbReference type="Gene3D" id="3.10.129.10">
    <property type="entry name" value="Hotdog Thioesterase"/>
    <property type="match status" value="1"/>
</dbReference>
<sequence length="137" mass="16049">MPFRVKYYVYWTDTDAAGIAHFTSFLRLIEHAEEDFYRENGILHYHSIAPRRELFITYTAPLRRGDVAIVELWLDEARTRAIRYRFRVINETTGKNAAEGYLVFTCVNNENGELRAIPCPEELINAWKRTLDSTSTQ</sequence>
<dbReference type="InterPro" id="IPR029069">
    <property type="entry name" value="HotDog_dom_sf"/>
</dbReference>
<protein>
    <submittedName>
        <fullName evidence="3">Thioesterase</fullName>
    </submittedName>
</protein>
<proteinExistence type="inferred from homology"/>
<dbReference type="SUPFAM" id="SSF54637">
    <property type="entry name" value="Thioesterase/thiol ester dehydrase-isomerase"/>
    <property type="match status" value="1"/>
</dbReference>
<dbReference type="Pfam" id="PF13279">
    <property type="entry name" value="4HBT_2"/>
    <property type="match status" value="1"/>
</dbReference>
<keyword evidence="2" id="KW-0378">Hydrolase</keyword>
<reference evidence="4" key="1">
    <citation type="submission" date="2022-09" db="EMBL/GenBank/DDBJ databases">
        <title>Complete genome sequence of Vulcanisaeta souniana.</title>
        <authorList>
            <person name="Kato S."/>
            <person name="Itoh T."/>
            <person name="Ohkuma M."/>
        </authorList>
    </citation>
    <scope>NUCLEOTIDE SEQUENCE [LARGE SCALE GENOMIC DNA]</scope>
    <source>
        <strain evidence="4">JCM 11219</strain>
    </source>
</reference>
<evidence type="ECO:0000313" key="4">
    <source>
        <dbReference type="Proteomes" id="UP001060771"/>
    </source>
</evidence>
<dbReference type="CDD" id="cd00586">
    <property type="entry name" value="4HBT"/>
    <property type="match status" value="1"/>
</dbReference>
<organism evidence="3 4">
    <name type="scientific">Vulcanisaeta souniana JCM 11219</name>
    <dbReference type="NCBI Taxonomy" id="1293586"/>
    <lineage>
        <taxon>Archaea</taxon>
        <taxon>Thermoproteota</taxon>
        <taxon>Thermoprotei</taxon>
        <taxon>Thermoproteales</taxon>
        <taxon>Thermoproteaceae</taxon>
        <taxon>Vulcanisaeta</taxon>
    </lineage>
</organism>
<name>A0ABM8BQY2_9CREN</name>
<comment type="similarity">
    <text evidence="1">Belongs to the 4-hydroxybenzoyl-CoA thioesterase family.</text>
</comment>
<evidence type="ECO:0000313" key="3">
    <source>
        <dbReference type="EMBL" id="BDR93417.1"/>
    </source>
</evidence>
<gene>
    <name evidence="3" type="ORF">Vsou_25100</name>
</gene>
<accession>A0ABM8BQY2</accession>
<dbReference type="PANTHER" id="PTHR31793">
    <property type="entry name" value="4-HYDROXYBENZOYL-COA THIOESTERASE FAMILY MEMBER"/>
    <property type="match status" value="1"/>
</dbReference>
<dbReference type="GeneID" id="76208047"/>
<dbReference type="EMBL" id="AP026830">
    <property type="protein sequence ID" value="BDR93417.1"/>
    <property type="molecule type" value="Genomic_DNA"/>
</dbReference>
<keyword evidence="4" id="KW-1185">Reference proteome</keyword>
<dbReference type="RefSeq" id="WP_188603149.1">
    <property type="nucleotide sequence ID" value="NZ_AP026830.1"/>
</dbReference>
<evidence type="ECO:0000256" key="1">
    <source>
        <dbReference type="ARBA" id="ARBA00005953"/>
    </source>
</evidence>
<dbReference type="Proteomes" id="UP001060771">
    <property type="component" value="Chromosome"/>
</dbReference>
<dbReference type="InterPro" id="IPR050563">
    <property type="entry name" value="4-hydroxybenzoyl-CoA_TE"/>
</dbReference>
<dbReference type="PANTHER" id="PTHR31793:SF27">
    <property type="entry name" value="NOVEL THIOESTERASE SUPERFAMILY DOMAIN AND SAPOSIN A-TYPE DOMAIN CONTAINING PROTEIN (0610012H03RIK)"/>
    <property type="match status" value="1"/>
</dbReference>